<feature type="signal peptide" evidence="1">
    <location>
        <begin position="1"/>
        <end position="19"/>
    </location>
</feature>
<dbReference type="InterPro" id="IPR050570">
    <property type="entry name" value="Cell_wall_metabolism_enzyme"/>
</dbReference>
<dbReference type="InterPro" id="IPR024981">
    <property type="entry name" value="DUF3887"/>
</dbReference>
<dbReference type="CDD" id="cd12797">
    <property type="entry name" value="M23_peptidase"/>
    <property type="match status" value="1"/>
</dbReference>
<organism evidence="4 5">
    <name type="scientific">Candidatus Pedobacter colombiensis</name>
    <dbReference type="NCBI Taxonomy" id="3121371"/>
    <lineage>
        <taxon>Bacteria</taxon>
        <taxon>Pseudomonadati</taxon>
        <taxon>Bacteroidota</taxon>
        <taxon>Sphingobacteriia</taxon>
        <taxon>Sphingobacteriales</taxon>
        <taxon>Sphingobacteriaceae</taxon>
        <taxon>Pedobacter</taxon>
    </lineage>
</organism>
<sequence>MKKSAFLTLLITISTIALSFSQTESPASKYAMAKFQTYYNAEQPDSIFNLFSSETKVALPLEKTKAFLSHLKSNYGNIKQTKFINYQEPFGVYKTELEKGTIQLSLSVDKNKAITGIYAKPFQEQSPEIQKRNTSKMQLPFKGEWTVFWGGDTKEQNYHVVAKMQKNAFDMIITNPEGKSHKTDGKKNEDYYAFGQSLTAPCEAEVVFAVDGVKDNIPGLMNTMHTLGNSILLKTQQNEYILFAHFKQGTVRVKQGDKVKTGQLLGQCGNSGNSSEPHLHFHIQDTEDFNQATGIKCFFDKVTVNGTVKSDYSPIKGDKISQL</sequence>
<dbReference type="InterPro" id="IPR011055">
    <property type="entry name" value="Dup_hybrid_motif"/>
</dbReference>
<dbReference type="PANTHER" id="PTHR21666:SF270">
    <property type="entry name" value="MUREIN HYDROLASE ACTIVATOR ENVC"/>
    <property type="match status" value="1"/>
</dbReference>
<feature type="domain" description="M23ase beta-sheet core" evidence="2">
    <location>
        <begin position="195"/>
        <end position="286"/>
    </location>
</feature>
<reference evidence="4" key="1">
    <citation type="submission" date="2023-03" db="EMBL/GenBank/DDBJ databases">
        <title>Andean soil-derived lignocellulolytic bacterial consortium as a source of novel taxa and putative plastic-active enzymes.</title>
        <authorList>
            <person name="Diaz-Garcia L."/>
            <person name="Chuvochina M."/>
            <person name="Feuerriegel G."/>
            <person name="Bunk B."/>
            <person name="Sproer C."/>
            <person name="Streit W.R."/>
            <person name="Rodriguez L.M."/>
            <person name="Overmann J."/>
            <person name="Jimenez D.J."/>
        </authorList>
    </citation>
    <scope>NUCLEOTIDE SEQUENCE</scope>
    <source>
        <strain evidence="4">MAG 3858</strain>
    </source>
</reference>
<dbReference type="EMBL" id="CP119313">
    <property type="protein sequence ID" value="WEK20223.1"/>
    <property type="molecule type" value="Genomic_DNA"/>
</dbReference>
<dbReference type="AlphaFoldDB" id="A0AAJ6B9I4"/>
<dbReference type="Pfam" id="PF01551">
    <property type="entry name" value="Peptidase_M23"/>
    <property type="match status" value="1"/>
</dbReference>
<dbReference type="GO" id="GO:0004222">
    <property type="term" value="F:metalloendopeptidase activity"/>
    <property type="evidence" value="ECO:0007669"/>
    <property type="project" value="TreeGrafter"/>
</dbReference>
<feature type="domain" description="DUF3887" evidence="3">
    <location>
        <begin position="34"/>
        <end position="116"/>
    </location>
</feature>
<evidence type="ECO:0000313" key="5">
    <source>
        <dbReference type="Proteomes" id="UP001214530"/>
    </source>
</evidence>
<dbReference type="SUPFAM" id="SSF51261">
    <property type="entry name" value="Duplicated hybrid motif"/>
    <property type="match status" value="1"/>
</dbReference>
<evidence type="ECO:0000256" key="1">
    <source>
        <dbReference type="SAM" id="SignalP"/>
    </source>
</evidence>
<name>A0AAJ6B9I4_9SPHI</name>
<evidence type="ECO:0000259" key="3">
    <source>
        <dbReference type="Pfam" id="PF13026"/>
    </source>
</evidence>
<accession>A0AAJ6B9I4</accession>
<protein>
    <submittedName>
        <fullName evidence="4">Peptidoglycan DD-metalloendopeptidase family protein</fullName>
    </submittedName>
</protein>
<proteinExistence type="predicted"/>
<keyword evidence="1" id="KW-0732">Signal</keyword>
<evidence type="ECO:0000259" key="2">
    <source>
        <dbReference type="Pfam" id="PF01551"/>
    </source>
</evidence>
<evidence type="ECO:0000313" key="4">
    <source>
        <dbReference type="EMBL" id="WEK20223.1"/>
    </source>
</evidence>
<dbReference type="PANTHER" id="PTHR21666">
    <property type="entry name" value="PEPTIDASE-RELATED"/>
    <property type="match status" value="1"/>
</dbReference>
<gene>
    <name evidence="4" type="ORF">P0Y49_03545</name>
</gene>
<dbReference type="Gene3D" id="2.70.70.10">
    <property type="entry name" value="Glucose Permease (Domain IIA)"/>
    <property type="match status" value="1"/>
</dbReference>
<feature type="chain" id="PRO_5042611912" evidence="1">
    <location>
        <begin position="20"/>
        <end position="323"/>
    </location>
</feature>
<dbReference type="Pfam" id="PF13026">
    <property type="entry name" value="DUF3887"/>
    <property type="match status" value="1"/>
</dbReference>
<dbReference type="InterPro" id="IPR016047">
    <property type="entry name" value="M23ase_b-sheet_dom"/>
</dbReference>
<dbReference type="Proteomes" id="UP001214530">
    <property type="component" value="Chromosome"/>
</dbReference>